<protein>
    <submittedName>
        <fullName evidence="3">PA2779 family protein</fullName>
    </submittedName>
</protein>
<feature type="chain" id="PRO_5045809166" evidence="2">
    <location>
        <begin position="31"/>
        <end position="140"/>
    </location>
</feature>
<keyword evidence="1" id="KW-0812">Transmembrane</keyword>
<dbReference type="NCBIfam" id="NF033919">
    <property type="entry name" value="PA2779_fam"/>
    <property type="match status" value="1"/>
</dbReference>
<evidence type="ECO:0000313" key="3">
    <source>
        <dbReference type="EMBL" id="MFC3147205.1"/>
    </source>
</evidence>
<dbReference type="InterPro" id="IPR046735">
    <property type="entry name" value="PA2779-like"/>
</dbReference>
<accession>A0ABV7H418</accession>
<evidence type="ECO:0000256" key="2">
    <source>
        <dbReference type="SAM" id="SignalP"/>
    </source>
</evidence>
<gene>
    <name evidence="3" type="ORF">ACFOEN_06065</name>
</gene>
<dbReference type="EMBL" id="JBHRTI010000003">
    <property type="protein sequence ID" value="MFC3147205.1"/>
    <property type="molecule type" value="Genomic_DNA"/>
</dbReference>
<keyword evidence="2" id="KW-0732">Signal</keyword>
<feature type="signal peptide" evidence="2">
    <location>
        <begin position="1"/>
        <end position="30"/>
    </location>
</feature>
<keyword evidence="4" id="KW-1185">Reference proteome</keyword>
<sequence>MHAALVRTVAAFTVTCVLGTSLPMAAFAQAAQAPATAGIIDTESVAASQATLAQREHLKSLLARDEVRAALTQRGVDIGQVQARVGALTDDEAARIAAQIDQMPAGASDILGVLFTVFIILLVTDILGLTKVFPFTRSVR</sequence>
<dbReference type="Proteomes" id="UP001595556">
    <property type="component" value="Unassembled WGS sequence"/>
</dbReference>
<comment type="caution">
    <text evidence="3">The sequence shown here is derived from an EMBL/GenBank/DDBJ whole genome shotgun (WGS) entry which is preliminary data.</text>
</comment>
<dbReference type="InterPro" id="IPR016924">
    <property type="entry name" value="UCP029543"/>
</dbReference>
<dbReference type="PIRSF" id="PIRSF029543">
    <property type="entry name" value="UCP029543"/>
    <property type="match status" value="1"/>
</dbReference>
<keyword evidence="1" id="KW-1133">Transmembrane helix</keyword>
<name>A0ABV7H418_9BURK</name>
<proteinExistence type="predicted"/>
<organism evidence="3 4">
    <name type="scientific">Piscinibacterium candidicorallinum</name>
    <dbReference type="NCBI Taxonomy" id="1793872"/>
    <lineage>
        <taxon>Bacteria</taxon>
        <taxon>Pseudomonadati</taxon>
        <taxon>Pseudomonadota</taxon>
        <taxon>Betaproteobacteria</taxon>
        <taxon>Burkholderiales</taxon>
        <taxon>Piscinibacterium</taxon>
    </lineage>
</organism>
<evidence type="ECO:0000313" key="4">
    <source>
        <dbReference type="Proteomes" id="UP001595556"/>
    </source>
</evidence>
<feature type="transmembrane region" description="Helical" evidence="1">
    <location>
        <begin position="110"/>
        <end position="130"/>
    </location>
</feature>
<dbReference type="Pfam" id="PF20332">
    <property type="entry name" value="DUF6627"/>
    <property type="match status" value="1"/>
</dbReference>
<dbReference type="RefSeq" id="WP_377302023.1">
    <property type="nucleotide sequence ID" value="NZ_CP180191.1"/>
</dbReference>
<keyword evidence="1" id="KW-0472">Membrane</keyword>
<evidence type="ECO:0000256" key="1">
    <source>
        <dbReference type="SAM" id="Phobius"/>
    </source>
</evidence>
<reference evidence="4" key="1">
    <citation type="journal article" date="2019" name="Int. J. Syst. Evol. Microbiol.">
        <title>The Global Catalogue of Microorganisms (GCM) 10K type strain sequencing project: providing services to taxonomists for standard genome sequencing and annotation.</title>
        <authorList>
            <consortium name="The Broad Institute Genomics Platform"/>
            <consortium name="The Broad Institute Genome Sequencing Center for Infectious Disease"/>
            <person name="Wu L."/>
            <person name="Ma J."/>
        </authorList>
    </citation>
    <scope>NUCLEOTIDE SEQUENCE [LARGE SCALE GENOMIC DNA]</scope>
    <source>
        <strain evidence="4">KCTC 52168</strain>
    </source>
</reference>